<sequence>MSTLYIVATPIGNLKDISTRAADVLESVAYIACEDTRTSGVLLNHLGIHASTFAFHQHNEHQKVNHIMNILDARQNVAIISDAGMPGISDPGFLAVRAAHLGGHTVIVIPGPDAATTALVASGLPCDKYVFEGFLPQKKGRQKRLRQLAEEDRSVVLFESPYRLQKLLSELRSYMGDQRMAAVCRELTKKFEEVVRGPLKSVVDRFEVRDEIKGEIVVVIAPKDYSE</sequence>
<dbReference type="EC" id="2.1.1.198" evidence="6"/>
<dbReference type="InterPro" id="IPR035996">
    <property type="entry name" value="4pyrrol_Methylase_sf"/>
</dbReference>
<feature type="domain" description="Tetrapyrrole methylase" evidence="7">
    <location>
        <begin position="3"/>
        <end position="201"/>
    </location>
</feature>
<evidence type="ECO:0000256" key="6">
    <source>
        <dbReference type="HAMAP-Rule" id="MF_01877"/>
    </source>
</evidence>
<reference evidence="8 9" key="1">
    <citation type="submission" date="2016-11" db="EMBL/GenBank/DDBJ databases">
        <authorList>
            <person name="Jaros S."/>
            <person name="Januszkiewicz K."/>
            <person name="Wedrychowicz H."/>
        </authorList>
    </citation>
    <scope>NUCLEOTIDE SEQUENCE [LARGE SCALE GENOMIC DNA]</scope>
    <source>
        <strain evidence="8 9">DSM 21986</strain>
    </source>
</reference>
<dbReference type="Gene3D" id="3.40.1010.10">
    <property type="entry name" value="Cobalt-precorrin-4 Transmethylase, Domain 1"/>
    <property type="match status" value="1"/>
</dbReference>
<keyword evidence="3 6" id="KW-0489">Methyltransferase</keyword>
<organism evidence="8 9">
    <name type="scientific">Fodinibius roseus</name>
    <dbReference type="NCBI Taxonomy" id="1194090"/>
    <lineage>
        <taxon>Bacteria</taxon>
        <taxon>Pseudomonadati</taxon>
        <taxon>Balneolota</taxon>
        <taxon>Balneolia</taxon>
        <taxon>Balneolales</taxon>
        <taxon>Balneolaceae</taxon>
        <taxon>Fodinibius</taxon>
    </lineage>
</organism>
<comment type="subcellular location">
    <subcellularLocation>
        <location evidence="6">Cytoplasm</location>
    </subcellularLocation>
</comment>
<evidence type="ECO:0000256" key="2">
    <source>
        <dbReference type="ARBA" id="ARBA00022552"/>
    </source>
</evidence>
<comment type="similarity">
    <text evidence="6">Belongs to the methyltransferase superfamily. RsmI family.</text>
</comment>
<dbReference type="STRING" id="1194090.SAMN05443144_10560"/>
<evidence type="ECO:0000313" key="8">
    <source>
        <dbReference type="EMBL" id="SHF04959.1"/>
    </source>
</evidence>
<dbReference type="SUPFAM" id="SSF53790">
    <property type="entry name" value="Tetrapyrrole methylase"/>
    <property type="match status" value="1"/>
</dbReference>
<dbReference type="InterPro" id="IPR008189">
    <property type="entry name" value="rRNA_ssu_MeTfrase_I"/>
</dbReference>
<dbReference type="RefSeq" id="WP_073060772.1">
    <property type="nucleotide sequence ID" value="NZ_FQUS01000005.1"/>
</dbReference>
<proteinExistence type="inferred from homology"/>
<comment type="catalytic activity">
    <reaction evidence="6">
        <text>cytidine(1402) in 16S rRNA + S-adenosyl-L-methionine = 2'-O-methylcytidine(1402) in 16S rRNA + S-adenosyl-L-homocysteine + H(+)</text>
        <dbReference type="Rhea" id="RHEA:42924"/>
        <dbReference type="Rhea" id="RHEA-COMP:10285"/>
        <dbReference type="Rhea" id="RHEA-COMP:10286"/>
        <dbReference type="ChEBI" id="CHEBI:15378"/>
        <dbReference type="ChEBI" id="CHEBI:57856"/>
        <dbReference type="ChEBI" id="CHEBI:59789"/>
        <dbReference type="ChEBI" id="CHEBI:74495"/>
        <dbReference type="ChEBI" id="CHEBI:82748"/>
        <dbReference type="EC" id="2.1.1.198"/>
    </reaction>
</comment>
<keyword evidence="4 6" id="KW-0808">Transferase</keyword>
<evidence type="ECO:0000256" key="4">
    <source>
        <dbReference type="ARBA" id="ARBA00022679"/>
    </source>
</evidence>
<dbReference type="PROSITE" id="PS01296">
    <property type="entry name" value="RSMI"/>
    <property type="match status" value="1"/>
</dbReference>
<evidence type="ECO:0000256" key="1">
    <source>
        <dbReference type="ARBA" id="ARBA00022490"/>
    </source>
</evidence>
<dbReference type="FunFam" id="3.30.950.10:FF:000002">
    <property type="entry name" value="Ribosomal RNA small subunit methyltransferase I"/>
    <property type="match status" value="1"/>
</dbReference>
<dbReference type="PIRSF" id="PIRSF005917">
    <property type="entry name" value="MTase_YraL"/>
    <property type="match status" value="1"/>
</dbReference>
<gene>
    <name evidence="6" type="primary">rsmI</name>
    <name evidence="8" type="ORF">SAMN05443144_10560</name>
</gene>
<dbReference type="OrthoDB" id="9809084at2"/>
<dbReference type="GO" id="GO:0070677">
    <property type="term" value="F:rRNA (cytosine-2'-O-)-methyltransferase activity"/>
    <property type="evidence" value="ECO:0007669"/>
    <property type="project" value="UniProtKB-UniRule"/>
</dbReference>
<dbReference type="InterPro" id="IPR014776">
    <property type="entry name" value="4pyrrole_Mease_sub2"/>
</dbReference>
<accession>A0A1M4YGZ3</accession>
<dbReference type="PANTHER" id="PTHR46111">
    <property type="entry name" value="RIBOSOMAL RNA SMALL SUBUNIT METHYLTRANSFERASE I"/>
    <property type="match status" value="1"/>
</dbReference>
<dbReference type="InterPro" id="IPR018063">
    <property type="entry name" value="SAM_MeTrfase_RsmI_CS"/>
</dbReference>
<dbReference type="Gene3D" id="3.30.950.10">
    <property type="entry name" value="Methyltransferase, Cobalt-precorrin-4 Transmethylase, Domain 2"/>
    <property type="match status" value="1"/>
</dbReference>
<dbReference type="AlphaFoldDB" id="A0A1M4YGZ3"/>
<dbReference type="PANTHER" id="PTHR46111:SF1">
    <property type="entry name" value="RIBOSOMAL RNA SMALL SUBUNIT METHYLTRANSFERASE I"/>
    <property type="match status" value="1"/>
</dbReference>
<evidence type="ECO:0000259" key="7">
    <source>
        <dbReference type="Pfam" id="PF00590"/>
    </source>
</evidence>
<keyword evidence="1 6" id="KW-0963">Cytoplasm</keyword>
<dbReference type="InterPro" id="IPR000878">
    <property type="entry name" value="4pyrrol_Mease"/>
</dbReference>
<name>A0A1M4YGZ3_9BACT</name>
<dbReference type="Proteomes" id="UP000184041">
    <property type="component" value="Unassembled WGS sequence"/>
</dbReference>
<dbReference type="InterPro" id="IPR014777">
    <property type="entry name" value="4pyrrole_Mease_sub1"/>
</dbReference>
<keyword evidence="9" id="KW-1185">Reference proteome</keyword>
<dbReference type="HAMAP" id="MF_01877">
    <property type="entry name" value="16SrRNA_methyltr_I"/>
    <property type="match status" value="1"/>
</dbReference>
<dbReference type="CDD" id="cd11648">
    <property type="entry name" value="RsmI"/>
    <property type="match status" value="1"/>
</dbReference>
<dbReference type="EMBL" id="FQUS01000005">
    <property type="protein sequence ID" value="SHF04959.1"/>
    <property type="molecule type" value="Genomic_DNA"/>
</dbReference>
<dbReference type="GO" id="GO:0005737">
    <property type="term" value="C:cytoplasm"/>
    <property type="evidence" value="ECO:0007669"/>
    <property type="project" value="UniProtKB-SubCell"/>
</dbReference>
<keyword evidence="5 6" id="KW-0949">S-adenosyl-L-methionine</keyword>
<dbReference type="Pfam" id="PF00590">
    <property type="entry name" value="TP_methylase"/>
    <property type="match status" value="1"/>
</dbReference>
<evidence type="ECO:0000313" key="9">
    <source>
        <dbReference type="Proteomes" id="UP000184041"/>
    </source>
</evidence>
<protein>
    <recommendedName>
        <fullName evidence="6">Ribosomal RNA small subunit methyltransferase I</fullName>
        <ecNumber evidence="6">2.1.1.198</ecNumber>
    </recommendedName>
    <alternativeName>
        <fullName evidence="6">16S rRNA 2'-O-ribose C1402 methyltransferase</fullName>
    </alternativeName>
    <alternativeName>
        <fullName evidence="6">rRNA (cytidine-2'-O-)-methyltransferase RsmI</fullName>
    </alternativeName>
</protein>
<evidence type="ECO:0000256" key="3">
    <source>
        <dbReference type="ARBA" id="ARBA00022603"/>
    </source>
</evidence>
<keyword evidence="2 6" id="KW-0698">rRNA processing</keyword>
<evidence type="ECO:0000256" key="5">
    <source>
        <dbReference type="ARBA" id="ARBA00022691"/>
    </source>
</evidence>
<comment type="function">
    <text evidence="6">Catalyzes the 2'-O-methylation of the ribose of cytidine 1402 (C1402) in 16S rRNA.</text>
</comment>
<dbReference type="NCBIfam" id="TIGR00096">
    <property type="entry name" value="16S rRNA (cytidine(1402)-2'-O)-methyltransferase"/>
    <property type="match status" value="1"/>
</dbReference>